<keyword evidence="4 13" id="KW-0813">Transport</keyword>
<dbReference type="InterPro" id="IPR001708">
    <property type="entry name" value="YidC/ALB3/OXA1/COX18"/>
</dbReference>
<keyword evidence="6 13" id="KW-0812">Transmembrane</keyword>
<feature type="region of interest" description="Disordered" evidence="14">
    <location>
        <begin position="49"/>
        <end position="69"/>
    </location>
</feature>
<evidence type="ECO:0000259" key="15">
    <source>
        <dbReference type="Pfam" id="PF02096"/>
    </source>
</evidence>
<evidence type="ECO:0000256" key="7">
    <source>
        <dbReference type="ARBA" id="ARBA00022927"/>
    </source>
</evidence>
<dbReference type="RefSeq" id="WP_201092537.1">
    <property type="nucleotide sequence ID" value="NZ_CP067393.1"/>
</dbReference>
<dbReference type="NCBIfam" id="TIGR03592">
    <property type="entry name" value="yidC_oxa1_cterm"/>
    <property type="match status" value="1"/>
</dbReference>
<dbReference type="PANTHER" id="PTHR12428">
    <property type="entry name" value="OXA1"/>
    <property type="match status" value="1"/>
</dbReference>
<dbReference type="AlphaFoldDB" id="A0A974RWZ3"/>
<gene>
    <name evidence="13 17" type="primary">yidC</name>
    <name evidence="17" type="ORF">JHT90_15165</name>
</gene>
<evidence type="ECO:0000256" key="8">
    <source>
        <dbReference type="ARBA" id="ARBA00022989"/>
    </source>
</evidence>
<organism evidence="17 18">
    <name type="scientific">Entomomonas asaccharolytica</name>
    <dbReference type="NCBI Taxonomy" id="2785331"/>
    <lineage>
        <taxon>Bacteria</taxon>
        <taxon>Pseudomonadati</taxon>
        <taxon>Pseudomonadota</taxon>
        <taxon>Gammaproteobacteria</taxon>
        <taxon>Pseudomonadales</taxon>
        <taxon>Pseudomonadaceae</taxon>
        <taxon>Entomomonas</taxon>
    </lineage>
</organism>
<evidence type="ECO:0000256" key="4">
    <source>
        <dbReference type="ARBA" id="ARBA00022448"/>
    </source>
</evidence>
<dbReference type="CDD" id="cd20070">
    <property type="entry name" value="5TM_YidC_Alb3"/>
    <property type="match status" value="1"/>
</dbReference>
<evidence type="ECO:0000256" key="14">
    <source>
        <dbReference type="SAM" id="MobiDB-lite"/>
    </source>
</evidence>
<dbReference type="PRINTS" id="PR00701">
    <property type="entry name" value="60KDINNERMP"/>
</dbReference>
<dbReference type="CDD" id="cd19961">
    <property type="entry name" value="EcYidC-like_peri"/>
    <property type="match status" value="1"/>
</dbReference>
<evidence type="ECO:0000256" key="6">
    <source>
        <dbReference type="ARBA" id="ARBA00022692"/>
    </source>
</evidence>
<evidence type="ECO:0000256" key="12">
    <source>
        <dbReference type="ARBA" id="ARBA00033342"/>
    </source>
</evidence>
<dbReference type="PRINTS" id="PR01900">
    <property type="entry name" value="YIDCPROTEIN"/>
</dbReference>
<dbReference type="Gene3D" id="2.70.98.90">
    <property type="match status" value="1"/>
</dbReference>
<dbReference type="InterPro" id="IPR038221">
    <property type="entry name" value="YidC_periplasmic_sf"/>
</dbReference>
<dbReference type="Pfam" id="PF02096">
    <property type="entry name" value="60KD_IMP"/>
    <property type="match status" value="1"/>
</dbReference>
<keyword evidence="5 13" id="KW-1003">Cell membrane</keyword>
<comment type="subunit">
    <text evidence="13">Interacts with the Sec translocase complex via SecD. Specifically interacts with transmembrane segments of nascent integral membrane proteins during membrane integration.</text>
</comment>
<evidence type="ECO:0000256" key="13">
    <source>
        <dbReference type="HAMAP-Rule" id="MF_01810"/>
    </source>
</evidence>
<dbReference type="GO" id="GO:0015031">
    <property type="term" value="P:protein transport"/>
    <property type="evidence" value="ECO:0007669"/>
    <property type="project" value="UniProtKB-KW"/>
</dbReference>
<feature type="transmembrane region" description="Helical" evidence="13">
    <location>
        <begin position="412"/>
        <end position="432"/>
    </location>
</feature>
<feature type="domain" description="Membrane insertase YidC N-terminal" evidence="16">
    <location>
        <begin position="212"/>
        <end position="401"/>
    </location>
</feature>
<dbReference type="GO" id="GO:0032977">
    <property type="term" value="F:membrane insertase activity"/>
    <property type="evidence" value="ECO:0007669"/>
    <property type="project" value="InterPro"/>
</dbReference>
<dbReference type="InterPro" id="IPR019998">
    <property type="entry name" value="Membr_insert_YidC"/>
</dbReference>
<comment type="subcellular location">
    <subcellularLocation>
        <location evidence="1">Cell inner membrane</location>
        <topology evidence="1">Multi-pass membrane protein</topology>
    </subcellularLocation>
    <subcellularLocation>
        <location evidence="13">Cell membrane</location>
        <topology evidence="13">Multi-pass membrane protein</topology>
    </subcellularLocation>
</comment>
<evidence type="ECO:0000256" key="10">
    <source>
        <dbReference type="ARBA" id="ARBA00023186"/>
    </source>
</evidence>
<proteinExistence type="inferred from homology"/>
<keyword evidence="8 13" id="KW-1133">Transmembrane helix</keyword>
<dbReference type="Proteomes" id="UP000595278">
    <property type="component" value="Chromosome"/>
</dbReference>
<accession>A0A974RWZ3</accession>
<feature type="transmembrane region" description="Helical" evidence="13">
    <location>
        <begin position="557"/>
        <end position="576"/>
    </location>
</feature>
<feature type="transmembrane region" description="Helical" evidence="13">
    <location>
        <begin position="475"/>
        <end position="499"/>
    </location>
</feature>
<keyword evidence="18" id="KW-1185">Reference proteome</keyword>
<dbReference type="InterPro" id="IPR047196">
    <property type="entry name" value="YidC_ALB_C"/>
</dbReference>
<feature type="domain" description="Membrane insertase YidC N-terminal" evidence="16">
    <location>
        <begin position="92"/>
        <end position="196"/>
    </location>
</feature>
<evidence type="ECO:0000259" key="16">
    <source>
        <dbReference type="Pfam" id="PF14849"/>
    </source>
</evidence>
<evidence type="ECO:0000313" key="18">
    <source>
        <dbReference type="Proteomes" id="UP000595278"/>
    </source>
</evidence>
<dbReference type="GO" id="GO:0051205">
    <property type="term" value="P:protein insertion into membrane"/>
    <property type="evidence" value="ECO:0007669"/>
    <property type="project" value="TreeGrafter"/>
</dbReference>
<dbReference type="InterPro" id="IPR028053">
    <property type="entry name" value="Membr_insert_YidC_N"/>
</dbReference>
<dbReference type="PANTHER" id="PTHR12428:SF65">
    <property type="entry name" value="CYTOCHROME C OXIDASE ASSEMBLY PROTEIN COX18, MITOCHONDRIAL"/>
    <property type="match status" value="1"/>
</dbReference>
<dbReference type="NCBIfam" id="TIGR03593">
    <property type="entry name" value="yidC_nterm"/>
    <property type="match status" value="2"/>
</dbReference>
<sequence length="601" mass="67756">MDIQRPILLVALAVVAYLILLQWNDDYHKVPNEEGTQTAQVTQNVQNSTDMNNINSDIHQPAPTGENANATENHQVTVPNQPVTTSTNNQFIEVETDVLKLKINPKGGDVVELDLKAYPKALNTPNTPFRLFSNAGEVLYTAGSRVFSTSNSNVVPVYQTEQQSYKLADGQKELKVNLTYTKDGINYVKTYTFLRGMDEACASKKKNRVGCVDPAAYRIGVNYQITNNTDKAWQGYFLASLTRNNAGDPSSTTATSMTTFLGMAYWTPDKPYTRIAIKDVDSIMRVATQKKAEENLNYLPLPSATVQGGWIAWLQHYFVTAWVGDKNENHVVKTYKDQQGNYIVSFTTPLVTAPAGGQISEDFTLYAGPKLQDSLKELSPGLDLTIDYGILSMIGKPIFWLLQVIHSIVGNWGWSIIVLTIIIKLIFFPLSATSYKSMARMRAASPKMQSIRERYGDDRQKMSEQMMKLYKEEKLNPLSGCLPIVIQMPVFIALYWVLLESVEIRQAPWLGWIHDLSTSDPYLILPIIMGATMFFQQRLNPAPPDPIQAKVFKMMPIIFTFFFIWFPAGLVLYWVVNNILSIAQQWVITRQIENLKKKPAN</sequence>
<evidence type="ECO:0000256" key="5">
    <source>
        <dbReference type="ARBA" id="ARBA00022475"/>
    </source>
</evidence>
<keyword evidence="10 13" id="KW-0143">Chaperone</keyword>
<keyword evidence="7 13" id="KW-0653">Protein transport</keyword>
<evidence type="ECO:0000256" key="11">
    <source>
        <dbReference type="ARBA" id="ARBA00033245"/>
    </source>
</evidence>
<reference evidence="17 18" key="1">
    <citation type="submission" date="2021-01" db="EMBL/GenBank/DDBJ databases">
        <title>Entomomonas sp. F2A isolated from a house cricket (Acheta domesticus).</title>
        <authorList>
            <person name="Spergser J."/>
            <person name="Busse H.-J."/>
        </authorList>
    </citation>
    <scope>NUCLEOTIDE SEQUENCE [LARGE SCALE GENOMIC DNA]</scope>
    <source>
        <strain evidence="17 18">F2A</strain>
    </source>
</reference>
<feature type="transmembrane region" description="Helical" evidence="13">
    <location>
        <begin position="7"/>
        <end position="23"/>
    </location>
</feature>
<dbReference type="EMBL" id="CP067393">
    <property type="protein sequence ID" value="QQP85683.1"/>
    <property type="molecule type" value="Genomic_DNA"/>
</dbReference>
<comment type="similarity">
    <text evidence="2 13">Belongs to the OXA1/ALB3/YidC family. Type 1 subfamily.</text>
</comment>
<dbReference type="NCBIfam" id="NF002352">
    <property type="entry name" value="PRK01318.1-3"/>
    <property type="match status" value="1"/>
</dbReference>
<evidence type="ECO:0000256" key="1">
    <source>
        <dbReference type="ARBA" id="ARBA00004429"/>
    </source>
</evidence>
<dbReference type="InterPro" id="IPR028055">
    <property type="entry name" value="YidC/Oxa/ALB_C"/>
</dbReference>
<dbReference type="GO" id="GO:0005886">
    <property type="term" value="C:plasma membrane"/>
    <property type="evidence" value="ECO:0007669"/>
    <property type="project" value="UniProtKB-SubCell"/>
</dbReference>
<keyword evidence="9 13" id="KW-0472">Membrane</keyword>
<dbReference type="KEGG" id="eaz:JHT90_15165"/>
<dbReference type="Pfam" id="PF14849">
    <property type="entry name" value="YidC_periplas"/>
    <property type="match status" value="2"/>
</dbReference>
<evidence type="ECO:0000256" key="9">
    <source>
        <dbReference type="ARBA" id="ARBA00023136"/>
    </source>
</evidence>
<name>A0A974RWZ3_9GAMM</name>
<evidence type="ECO:0000256" key="2">
    <source>
        <dbReference type="ARBA" id="ARBA00010527"/>
    </source>
</evidence>
<dbReference type="HAMAP" id="MF_01810">
    <property type="entry name" value="YidC_type1"/>
    <property type="match status" value="1"/>
</dbReference>
<protein>
    <recommendedName>
        <fullName evidence="3 13">Membrane protein insertase YidC</fullName>
    </recommendedName>
    <alternativeName>
        <fullName evidence="12 13">Foldase YidC</fullName>
    </alternativeName>
    <alternativeName>
        <fullName evidence="13">Membrane protein YidC</fullName>
    </alternativeName>
    <alternativeName>
        <fullName evidence="11 13">membrane integrase YidC</fullName>
    </alternativeName>
</protein>
<feature type="domain" description="Membrane insertase YidC/Oxa/ALB C-terminal" evidence="15">
    <location>
        <begin position="412"/>
        <end position="590"/>
    </location>
</feature>
<evidence type="ECO:0000256" key="3">
    <source>
        <dbReference type="ARBA" id="ARBA00015325"/>
    </source>
</evidence>
<evidence type="ECO:0000313" key="17">
    <source>
        <dbReference type="EMBL" id="QQP85683.1"/>
    </source>
</evidence>
<comment type="function">
    <text evidence="13">Required for the insertion and/or proper folding and/or complex formation of integral membrane proteins into the membrane. Involved in integration of membrane proteins that insert both dependently and independently of the Sec translocase complex, as well as at least some lipoproteins. Aids folding of multispanning membrane proteins.</text>
</comment>